<dbReference type="Proteomes" id="UP001287286">
    <property type="component" value="Unassembled WGS sequence"/>
</dbReference>
<keyword evidence="3" id="KW-0862">Zinc</keyword>
<keyword evidence="2 4" id="KW-0863">Zinc-finger</keyword>
<evidence type="ECO:0000256" key="3">
    <source>
        <dbReference type="ARBA" id="ARBA00022833"/>
    </source>
</evidence>
<evidence type="ECO:0000256" key="5">
    <source>
        <dbReference type="SAM" id="Phobius"/>
    </source>
</evidence>
<proteinExistence type="predicted"/>
<dbReference type="Proteomes" id="UP000245956">
    <property type="component" value="Unassembled WGS sequence"/>
</dbReference>
<dbReference type="Pfam" id="PF13639">
    <property type="entry name" value="zf-RING_2"/>
    <property type="match status" value="1"/>
</dbReference>
<gene>
    <name evidence="8" type="ORF">PCL_01234</name>
    <name evidence="7" type="ORF">Purlil1_6713</name>
</gene>
<name>A0A2U3E2Y2_PURLI</name>
<dbReference type="AlphaFoldDB" id="A0A2U3E2Y2"/>
<evidence type="ECO:0000256" key="4">
    <source>
        <dbReference type="PROSITE-ProRule" id="PRU00175"/>
    </source>
</evidence>
<reference evidence="8" key="1">
    <citation type="submission" date="2015-05" db="EMBL/GenBank/DDBJ databases">
        <authorList>
            <person name="Wang D.B."/>
            <person name="Wang M."/>
        </authorList>
    </citation>
    <scope>NUCLEOTIDE SEQUENCE</scope>
    <source>
        <strain evidence="8">36-1</strain>
    </source>
</reference>
<evidence type="ECO:0000313" key="9">
    <source>
        <dbReference type="Proteomes" id="UP000245956"/>
    </source>
</evidence>
<reference evidence="7 10" key="4">
    <citation type="journal article" date="2024" name="Microbiol. Resour. Announc.">
        <title>Genome annotations for the ascomycete fungi Trichoderma harzianum, Trichoderma aggressivum, and Purpureocillium lilacinum.</title>
        <authorList>
            <person name="Beijen E.P.W."/>
            <person name="Ohm R.A."/>
        </authorList>
    </citation>
    <scope>NUCLEOTIDE SEQUENCE [LARGE SCALE GENOMIC DNA]</scope>
    <source>
        <strain evidence="7 10">CBS 150709</strain>
    </source>
</reference>
<dbReference type="InterPro" id="IPR011016">
    <property type="entry name" value="Znf_RING-CH"/>
</dbReference>
<keyword evidence="1" id="KW-0479">Metal-binding</keyword>
<keyword evidence="5" id="KW-0812">Transmembrane</keyword>
<comment type="caution">
    <text evidence="8">The sequence shown here is derived from an EMBL/GenBank/DDBJ whole genome shotgun (WGS) entry which is preliminary data.</text>
</comment>
<accession>A0A2U3E2Y2</accession>
<dbReference type="PANTHER" id="PTHR45798">
    <property type="entry name" value="RING-H2 FINGER PROTEIN ATL61-RELATED-RELATED"/>
    <property type="match status" value="1"/>
</dbReference>
<evidence type="ECO:0000313" key="8">
    <source>
        <dbReference type="EMBL" id="PWI68849.1"/>
    </source>
</evidence>
<organism evidence="8 9">
    <name type="scientific">Purpureocillium lilacinum</name>
    <name type="common">Paecilomyces lilacinus</name>
    <dbReference type="NCBI Taxonomy" id="33203"/>
    <lineage>
        <taxon>Eukaryota</taxon>
        <taxon>Fungi</taxon>
        <taxon>Dikarya</taxon>
        <taxon>Ascomycota</taxon>
        <taxon>Pezizomycotina</taxon>
        <taxon>Sordariomycetes</taxon>
        <taxon>Hypocreomycetidae</taxon>
        <taxon>Hypocreales</taxon>
        <taxon>Ophiocordycipitaceae</taxon>
        <taxon>Purpureocillium</taxon>
    </lineage>
</organism>
<dbReference type="InterPro" id="IPR001841">
    <property type="entry name" value="Znf_RING"/>
</dbReference>
<dbReference type="PANTHER" id="PTHR45798:SF97">
    <property type="entry name" value="ALCOHOL-SENSITIVE RING FINGER PROTEIN 1"/>
    <property type="match status" value="1"/>
</dbReference>
<evidence type="ECO:0000259" key="6">
    <source>
        <dbReference type="PROSITE" id="PS50089"/>
    </source>
</evidence>
<dbReference type="SMART" id="SM00184">
    <property type="entry name" value="RING"/>
    <property type="match status" value="1"/>
</dbReference>
<reference evidence="7" key="3">
    <citation type="submission" date="2023-11" db="EMBL/GenBank/DDBJ databases">
        <authorList>
            <person name="Beijen E."/>
            <person name="Ohm R.A."/>
        </authorList>
    </citation>
    <scope>NUCLEOTIDE SEQUENCE</scope>
    <source>
        <strain evidence="7">CBS 150709</strain>
    </source>
</reference>
<dbReference type="GO" id="GO:0008270">
    <property type="term" value="F:zinc ion binding"/>
    <property type="evidence" value="ECO:0007669"/>
    <property type="project" value="UniProtKB-KW"/>
</dbReference>
<dbReference type="EMBL" id="JAWRVI010000022">
    <property type="protein sequence ID" value="KAK4088860.1"/>
    <property type="molecule type" value="Genomic_DNA"/>
</dbReference>
<dbReference type="InterPro" id="IPR013083">
    <property type="entry name" value="Znf_RING/FYVE/PHD"/>
</dbReference>
<evidence type="ECO:0000313" key="7">
    <source>
        <dbReference type="EMBL" id="KAK4088860.1"/>
    </source>
</evidence>
<protein>
    <recommendedName>
        <fullName evidence="6">RING-type domain-containing protein</fullName>
    </recommendedName>
</protein>
<keyword evidence="5" id="KW-0472">Membrane</keyword>
<evidence type="ECO:0000256" key="1">
    <source>
        <dbReference type="ARBA" id="ARBA00022723"/>
    </source>
</evidence>
<dbReference type="SMART" id="SM00744">
    <property type="entry name" value="RINGv"/>
    <property type="match status" value="1"/>
</dbReference>
<dbReference type="InterPro" id="IPR052788">
    <property type="entry name" value="RING-type_E3_ligase_ATL"/>
</dbReference>
<reference evidence="8 9" key="2">
    <citation type="journal article" date="2016" name="Front. Microbiol.">
        <title>Genome and transcriptome sequences reveal the specific parasitism of the nematophagous Purpureocillium lilacinum 36-1.</title>
        <authorList>
            <person name="Xie J."/>
            <person name="Li S."/>
            <person name="Mo C."/>
            <person name="Xiao X."/>
            <person name="Peng D."/>
            <person name="Wang G."/>
            <person name="Xiao Y."/>
        </authorList>
    </citation>
    <scope>NUCLEOTIDE SEQUENCE [LARGE SCALE GENOMIC DNA]</scope>
    <source>
        <strain evidence="8 9">36-1</strain>
    </source>
</reference>
<evidence type="ECO:0000313" key="10">
    <source>
        <dbReference type="Proteomes" id="UP001287286"/>
    </source>
</evidence>
<evidence type="ECO:0000256" key="2">
    <source>
        <dbReference type="ARBA" id="ARBA00022771"/>
    </source>
</evidence>
<feature type="transmembrane region" description="Helical" evidence="5">
    <location>
        <begin position="20"/>
        <end position="42"/>
    </location>
</feature>
<dbReference type="PROSITE" id="PS50089">
    <property type="entry name" value="ZF_RING_2"/>
    <property type="match status" value="1"/>
</dbReference>
<feature type="domain" description="RING-type" evidence="6">
    <location>
        <begin position="106"/>
        <end position="148"/>
    </location>
</feature>
<dbReference type="SUPFAM" id="SSF57850">
    <property type="entry name" value="RING/U-box"/>
    <property type="match status" value="1"/>
</dbReference>
<keyword evidence="10" id="KW-1185">Reference proteome</keyword>
<keyword evidence="5" id="KW-1133">Transmembrane helix</keyword>
<sequence>MSSPEMNSTSSTAATSNSPASIWVPVLIIGCSIIFLAVFVYISHRFVICTTARGRRFTRDLENADELSIVKRLNKAACSQLYSAWKATCAAADETAPRQECEATDCAICLETLQDADVVRVLPCKHVFHSECLLTWAVARHDSCPLCKARFYGKAK</sequence>
<dbReference type="Gene3D" id="3.30.40.10">
    <property type="entry name" value="Zinc/RING finger domain, C3HC4 (zinc finger)"/>
    <property type="match status" value="1"/>
</dbReference>
<dbReference type="EMBL" id="LCWV01000013">
    <property type="protein sequence ID" value="PWI68849.1"/>
    <property type="molecule type" value="Genomic_DNA"/>
</dbReference>